<dbReference type="EMBL" id="CP076129">
    <property type="protein sequence ID" value="QWG09390.1"/>
    <property type="molecule type" value="Genomic_DNA"/>
</dbReference>
<dbReference type="Pfam" id="PF07715">
    <property type="entry name" value="Plug"/>
    <property type="match status" value="1"/>
</dbReference>
<name>A0ABX8H0P0_9BACT</name>
<keyword evidence="11" id="KW-0675">Receptor</keyword>
<comment type="subcellular location">
    <subcellularLocation>
        <location evidence="1 8">Cell outer membrane</location>
        <topology evidence="1 8">Multi-pass membrane protein</topology>
    </subcellularLocation>
</comment>
<dbReference type="PANTHER" id="PTHR30069:SF29">
    <property type="entry name" value="HEMOGLOBIN AND HEMOGLOBIN-HAPTOGLOBIN-BINDING PROTEIN 1-RELATED"/>
    <property type="match status" value="1"/>
</dbReference>
<evidence type="ECO:0000256" key="1">
    <source>
        <dbReference type="ARBA" id="ARBA00004571"/>
    </source>
</evidence>
<dbReference type="Gene3D" id="2.40.170.20">
    <property type="entry name" value="TonB-dependent receptor, beta-barrel domain"/>
    <property type="match status" value="1"/>
</dbReference>
<dbReference type="Proteomes" id="UP000682802">
    <property type="component" value="Chromosome 2"/>
</dbReference>
<evidence type="ECO:0000256" key="3">
    <source>
        <dbReference type="ARBA" id="ARBA00022452"/>
    </source>
</evidence>
<evidence type="ECO:0000256" key="5">
    <source>
        <dbReference type="ARBA" id="ARBA00022729"/>
    </source>
</evidence>
<dbReference type="Gene3D" id="2.170.130.10">
    <property type="entry name" value="TonB-dependent receptor, plug domain"/>
    <property type="match status" value="1"/>
</dbReference>
<dbReference type="InterPro" id="IPR012910">
    <property type="entry name" value="Plug_dom"/>
</dbReference>
<evidence type="ECO:0000259" key="10">
    <source>
        <dbReference type="Pfam" id="PF07715"/>
    </source>
</evidence>
<evidence type="ECO:0000256" key="8">
    <source>
        <dbReference type="PROSITE-ProRule" id="PRU01360"/>
    </source>
</evidence>
<keyword evidence="3 8" id="KW-1134">Transmembrane beta strand</keyword>
<reference evidence="11 12" key="1">
    <citation type="submission" date="2021-05" db="EMBL/GenBank/DDBJ databases">
        <title>Comparative genomic studies on the polysaccharide-degrading batcterial strains of the Flammeovirga genus.</title>
        <authorList>
            <person name="Zewei F."/>
            <person name="Zheng Z."/>
            <person name="Yu L."/>
            <person name="Ruyue G."/>
            <person name="Yanhong M."/>
            <person name="Yuanyuan C."/>
            <person name="Jingyan G."/>
            <person name="Wenjun H."/>
        </authorList>
    </citation>
    <scope>NUCLEOTIDE SEQUENCE [LARGE SCALE GENOMIC DNA]</scope>
    <source>
        <strain evidence="11 12">YS10</strain>
    </source>
</reference>
<dbReference type="PROSITE" id="PS52016">
    <property type="entry name" value="TONB_DEPENDENT_REC_3"/>
    <property type="match status" value="1"/>
</dbReference>
<keyword evidence="5 9" id="KW-0732">Signal</keyword>
<feature type="signal peptide" evidence="9">
    <location>
        <begin position="1"/>
        <end position="25"/>
    </location>
</feature>
<dbReference type="InterPro" id="IPR036942">
    <property type="entry name" value="Beta-barrel_TonB_sf"/>
</dbReference>
<keyword evidence="7 8" id="KW-0998">Cell outer membrane</keyword>
<sequence>MRIRLLYKLVSINLWLILISPQVYAQVFDTTTVLNEVEIVGARIPERISFKSTTIQKEQIDQYLSASLGELLTLNTPIFIKSYGAGGTATPSFRGTGASHTQVYWNGINLNSPMLGQVDLSLFPIAFTDEVVVNYGGSSLLYGTGGLGGAIQLNSAINWDNKRAIMASQTVNSLQNSITNMSISVGNKSVQSTTKLFYKNAQNVFDFQNPIQPGTPTWTNDHSAQLQYGFLEEIAFKINDYNQLKFNVWYQDSERELVPSMDKREGDSWQGDTSLRLFSAWNYNKNKFNTEVSGAYIIDNIWYKKALNNDENPKLSTSESKSDQLQLHQRSSYQLNSKVLIRGGWDYYIDKINSSNYEPTGTTNTIAVTQHTIDIYGGIDYQPTNNLSVSFLLRQEWIDGDTKPILPSLGTEFSINPYSKAVSSIKLNVSKNFHAPSLNDRYWYPVGNPDLLPEEGWTYEATYALHSNTKSAWQWSYELTAFNSIIHNWIVWKPAISNLWRPENLKKVHSRGVEQVAEIQYQKNDWKVQLFTSLSFVKSENMEAADELDNSVGKQLIYTPVGSFQGYLQINYKKLYFIVEQQAYGKRYTQTDGSEYLPPYYLTNLCLGKQFTFKKNHFDVKARVENIFNYHYQSVARKPMPGRVYQLSFTYKL</sequence>
<proteinExistence type="inferred from homology"/>
<dbReference type="PANTHER" id="PTHR30069">
    <property type="entry name" value="TONB-DEPENDENT OUTER MEMBRANE RECEPTOR"/>
    <property type="match status" value="1"/>
</dbReference>
<evidence type="ECO:0000256" key="6">
    <source>
        <dbReference type="ARBA" id="ARBA00023136"/>
    </source>
</evidence>
<protein>
    <submittedName>
        <fullName evidence="11">TonB-dependent receptor plug domain-containing protein</fullName>
    </submittedName>
</protein>
<dbReference type="InterPro" id="IPR039426">
    <property type="entry name" value="TonB-dep_rcpt-like"/>
</dbReference>
<dbReference type="SUPFAM" id="SSF56935">
    <property type="entry name" value="Porins"/>
    <property type="match status" value="1"/>
</dbReference>
<evidence type="ECO:0000313" key="11">
    <source>
        <dbReference type="EMBL" id="QWG09390.1"/>
    </source>
</evidence>
<keyword evidence="2 8" id="KW-0813">Transport</keyword>
<evidence type="ECO:0000313" key="12">
    <source>
        <dbReference type="Proteomes" id="UP000682802"/>
    </source>
</evidence>
<feature type="domain" description="TonB-dependent receptor plug" evidence="10">
    <location>
        <begin position="50"/>
        <end position="150"/>
    </location>
</feature>
<comment type="similarity">
    <text evidence="8">Belongs to the TonB-dependent receptor family.</text>
</comment>
<evidence type="ECO:0000256" key="7">
    <source>
        <dbReference type="ARBA" id="ARBA00023237"/>
    </source>
</evidence>
<keyword evidence="4 8" id="KW-0812">Transmembrane</keyword>
<dbReference type="InterPro" id="IPR037066">
    <property type="entry name" value="Plug_dom_sf"/>
</dbReference>
<feature type="chain" id="PRO_5045973478" evidence="9">
    <location>
        <begin position="26"/>
        <end position="653"/>
    </location>
</feature>
<gene>
    <name evidence="11" type="ORF">KM029_22550</name>
</gene>
<evidence type="ECO:0000256" key="4">
    <source>
        <dbReference type="ARBA" id="ARBA00022692"/>
    </source>
</evidence>
<keyword evidence="12" id="KW-1185">Reference proteome</keyword>
<dbReference type="RefSeq" id="WP_144076065.1">
    <property type="nucleotide sequence ID" value="NZ_CP076129.1"/>
</dbReference>
<accession>A0ABX8H0P0</accession>
<evidence type="ECO:0000256" key="9">
    <source>
        <dbReference type="SAM" id="SignalP"/>
    </source>
</evidence>
<keyword evidence="6 8" id="KW-0472">Membrane</keyword>
<evidence type="ECO:0000256" key="2">
    <source>
        <dbReference type="ARBA" id="ARBA00022448"/>
    </source>
</evidence>
<organism evidence="11 12">
    <name type="scientific">Flammeovirga kamogawensis</name>
    <dbReference type="NCBI Taxonomy" id="373891"/>
    <lineage>
        <taxon>Bacteria</taxon>
        <taxon>Pseudomonadati</taxon>
        <taxon>Bacteroidota</taxon>
        <taxon>Cytophagia</taxon>
        <taxon>Cytophagales</taxon>
        <taxon>Flammeovirgaceae</taxon>
        <taxon>Flammeovirga</taxon>
    </lineage>
</organism>